<reference evidence="2 3" key="1">
    <citation type="journal article" date="2023" name="Plants (Basel)">
        <title>Bridging the Gap: Combining Genomics and Transcriptomics Approaches to Understand Stylosanthes scabra, an Orphan Legume from the Brazilian Caatinga.</title>
        <authorList>
            <person name="Ferreira-Neto J.R.C."/>
            <person name="da Silva M.D."/>
            <person name="Binneck E."/>
            <person name="de Melo N.F."/>
            <person name="da Silva R.H."/>
            <person name="de Melo A.L.T.M."/>
            <person name="Pandolfi V."/>
            <person name="Bustamante F.O."/>
            <person name="Brasileiro-Vidal A.C."/>
            <person name="Benko-Iseppon A.M."/>
        </authorList>
    </citation>
    <scope>NUCLEOTIDE SEQUENCE [LARGE SCALE GENOMIC DNA]</scope>
    <source>
        <tissue evidence="2">Leaves</tissue>
    </source>
</reference>
<dbReference type="InterPro" id="IPR026960">
    <property type="entry name" value="RVT-Znf"/>
</dbReference>
<dbReference type="Pfam" id="PF13966">
    <property type="entry name" value="zf-RVT"/>
    <property type="match status" value="1"/>
</dbReference>
<keyword evidence="3" id="KW-1185">Reference proteome</keyword>
<dbReference type="EMBL" id="JASCZI010091371">
    <property type="protein sequence ID" value="MED6150100.1"/>
    <property type="molecule type" value="Genomic_DNA"/>
</dbReference>
<accession>A0ABU6TNT0</accession>
<evidence type="ECO:0000259" key="1">
    <source>
        <dbReference type="Pfam" id="PF13966"/>
    </source>
</evidence>
<sequence length="204" mass="23444">MFIPTIATAILQLQLEDLNEDTVTWAPDKRGCYNVAFGHHLAFQLYHPPIDLLLKAFHNRLSVRHHLKSRIPTVVDTCPRCGNLRETLLHCLVTCPFAVEAWNSSNLPSIDCPDPVRDFWTWRLRILEDVKWGPVENVRVCWLPSFGSFGTTGTYVSLRTSPDLWSWFSLRLFRARPGICREKTEGKKALHKWESSTSSIQTDP</sequence>
<organism evidence="2 3">
    <name type="scientific">Stylosanthes scabra</name>
    <dbReference type="NCBI Taxonomy" id="79078"/>
    <lineage>
        <taxon>Eukaryota</taxon>
        <taxon>Viridiplantae</taxon>
        <taxon>Streptophyta</taxon>
        <taxon>Embryophyta</taxon>
        <taxon>Tracheophyta</taxon>
        <taxon>Spermatophyta</taxon>
        <taxon>Magnoliopsida</taxon>
        <taxon>eudicotyledons</taxon>
        <taxon>Gunneridae</taxon>
        <taxon>Pentapetalae</taxon>
        <taxon>rosids</taxon>
        <taxon>fabids</taxon>
        <taxon>Fabales</taxon>
        <taxon>Fabaceae</taxon>
        <taxon>Papilionoideae</taxon>
        <taxon>50 kb inversion clade</taxon>
        <taxon>dalbergioids sensu lato</taxon>
        <taxon>Dalbergieae</taxon>
        <taxon>Pterocarpus clade</taxon>
        <taxon>Stylosanthes</taxon>
    </lineage>
</organism>
<evidence type="ECO:0000313" key="2">
    <source>
        <dbReference type="EMBL" id="MED6150100.1"/>
    </source>
</evidence>
<comment type="caution">
    <text evidence="2">The sequence shown here is derived from an EMBL/GenBank/DDBJ whole genome shotgun (WGS) entry which is preliminary data.</text>
</comment>
<feature type="domain" description="Reverse transcriptase zinc-binding" evidence="1">
    <location>
        <begin position="54"/>
        <end position="102"/>
    </location>
</feature>
<gene>
    <name evidence="2" type="ORF">PIB30_069035</name>
</gene>
<evidence type="ECO:0000313" key="3">
    <source>
        <dbReference type="Proteomes" id="UP001341840"/>
    </source>
</evidence>
<name>A0ABU6TNT0_9FABA</name>
<protein>
    <recommendedName>
        <fullName evidence="1">Reverse transcriptase zinc-binding domain-containing protein</fullName>
    </recommendedName>
</protein>
<proteinExistence type="predicted"/>
<dbReference type="Proteomes" id="UP001341840">
    <property type="component" value="Unassembled WGS sequence"/>
</dbReference>